<protein>
    <submittedName>
        <fullName evidence="4">Transposase IS66</fullName>
    </submittedName>
</protein>
<sequence>MVHSAHLDELRSTPMAKTTEELLEQALEQNSELTKQVGSLTDQIQALTEQVAYLTRKLYGSHSEKLVDPNQLSLLEDSSVFTDPEQTGEQSEEAVVTSTQRKAKRRRVETIDVNLPVEETVIERESSVCEHGHQLIKVGKHFVRQVVQHIPGRLYVENIYEATYKCADCEQSDGVSHLYQGQAPQALFPHSEATPSLVTEVLHQKYTLGTPLYRQKLEWARAGLIVSETTMANWVINAAEIVRPVYDLMHEHLLSQRFLQGDETPFQVLREPGKSARSKSYIWVERSIRLADQQVVYYAYGNTRSGKFAQQIYSGYTGILQCDGYAGYNLLGDSVIRVGCWAHVRRKFYDDAAKVKGKFTRTKPLELLNQMFHSEEQWCLLSPEERLKCRQTDLKPLIDQFWAWCEQAAPAPKSRLGVALTYALNQRQMLNRVLEFGEIDLSNNASERNMKSFVIGRKNWLFATSPKGAEANAIWMTIVETAKANGLDPRTYIERLLHELSQLPTSPTREQAESYLPWNQYLKPSKQEIT</sequence>
<dbReference type="STRING" id="89059.LAC1533_1799"/>
<feature type="coiled-coil region" evidence="1">
    <location>
        <begin position="16"/>
        <end position="50"/>
    </location>
</feature>
<evidence type="ECO:0000259" key="3">
    <source>
        <dbReference type="Pfam" id="PF13007"/>
    </source>
</evidence>
<evidence type="ECO:0000259" key="2">
    <source>
        <dbReference type="Pfam" id="PF03050"/>
    </source>
</evidence>
<evidence type="ECO:0000313" key="5">
    <source>
        <dbReference type="Proteomes" id="UP000051491"/>
    </source>
</evidence>
<dbReference type="PATRIC" id="fig|89059.3.peg.700"/>
<dbReference type="PANTHER" id="PTHR33678">
    <property type="entry name" value="BLL1576 PROTEIN"/>
    <property type="match status" value="1"/>
</dbReference>
<feature type="domain" description="Transposase TnpC homeodomain" evidence="3">
    <location>
        <begin position="47"/>
        <end position="119"/>
    </location>
</feature>
<comment type="caution">
    <text evidence="4">The sequence shown here is derived from an EMBL/GenBank/DDBJ whole genome shotgun (WGS) entry which is preliminary data.</text>
</comment>
<gene>
    <name evidence="4" type="ORF">IV43_GL000676</name>
</gene>
<organism evidence="4 5">
    <name type="scientific">Ligilactobacillus acidipiscis</name>
    <dbReference type="NCBI Taxonomy" id="89059"/>
    <lineage>
        <taxon>Bacteria</taxon>
        <taxon>Bacillati</taxon>
        <taxon>Bacillota</taxon>
        <taxon>Bacilli</taxon>
        <taxon>Lactobacillales</taxon>
        <taxon>Lactobacillaceae</taxon>
        <taxon>Ligilactobacillus</taxon>
    </lineage>
</organism>
<dbReference type="AlphaFoldDB" id="A0A0R2JK83"/>
<reference evidence="4 5" key="1">
    <citation type="journal article" date="2015" name="Genome Announc.">
        <title>Expanding the biotechnology potential of lactobacilli through comparative genomics of 213 strains and associated genera.</title>
        <authorList>
            <person name="Sun Z."/>
            <person name="Harris H.M."/>
            <person name="McCann A."/>
            <person name="Guo C."/>
            <person name="Argimon S."/>
            <person name="Zhang W."/>
            <person name="Yang X."/>
            <person name="Jeffery I.B."/>
            <person name="Cooney J.C."/>
            <person name="Kagawa T.F."/>
            <person name="Liu W."/>
            <person name="Song Y."/>
            <person name="Salvetti E."/>
            <person name="Wrobel A."/>
            <person name="Rasinkangas P."/>
            <person name="Parkhill J."/>
            <person name="Rea M.C."/>
            <person name="O'Sullivan O."/>
            <person name="Ritari J."/>
            <person name="Douillard F.P."/>
            <person name="Paul Ross R."/>
            <person name="Yang R."/>
            <person name="Briner A.E."/>
            <person name="Felis G.E."/>
            <person name="de Vos W.M."/>
            <person name="Barrangou R."/>
            <person name="Klaenhammer T.R."/>
            <person name="Caufield P.W."/>
            <person name="Cui Y."/>
            <person name="Zhang H."/>
            <person name="O'Toole P.W."/>
        </authorList>
    </citation>
    <scope>NUCLEOTIDE SEQUENCE [LARGE SCALE GENOMIC DNA]</scope>
    <source>
        <strain evidence="4 5">DSM 15353</strain>
    </source>
</reference>
<dbReference type="Proteomes" id="UP000051491">
    <property type="component" value="Unassembled WGS sequence"/>
</dbReference>
<dbReference type="Pfam" id="PF03050">
    <property type="entry name" value="DDE_Tnp_IS66"/>
    <property type="match status" value="1"/>
</dbReference>
<evidence type="ECO:0000313" key="4">
    <source>
        <dbReference type="EMBL" id="KRN77662.1"/>
    </source>
</evidence>
<name>A0A0R2JK83_9LACO</name>
<dbReference type="InterPro" id="IPR052344">
    <property type="entry name" value="Transposase-related"/>
</dbReference>
<dbReference type="PANTHER" id="PTHR33678:SF1">
    <property type="entry name" value="BLL1576 PROTEIN"/>
    <property type="match status" value="1"/>
</dbReference>
<feature type="domain" description="Transposase IS66 central" evidence="2">
    <location>
        <begin position="191"/>
        <end position="470"/>
    </location>
</feature>
<dbReference type="EMBL" id="JQBK01000170">
    <property type="protein sequence ID" value="KRN77662.1"/>
    <property type="molecule type" value="Genomic_DNA"/>
</dbReference>
<proteinExistence type="predicted"/>
<dbReference type="NCBIfam" id="NF033517">
    <property type="entry name" value="transpos_IS66"/>
    <property type="match status" value="1"/>
</dbReference>
<dbReference type="InterPro" id="IPR024463">
    <property type="entry name" value="Transposase_TnpC_homeodom"/>
</dbReference>
<dbReference type="InterPro" id="IPR004291">
    <property type="entry name" value="Transposase_IS66_central"/>
</dbReference>
<keyword evidence="1" id="KW-0175">Coiled coil</keyword>
<accession>A0A0R2JK83</accession>
<evidence type="ECO:0000256" key="1">
    <source>
        <dbReference type="SAM" id="Coils"/>
    </source>
</evidence>
<dbReference type="Pfam" id="PF13007">
    <property type="entry name" value="LZ_Tnp_IS66"/>
    <property type="match status" value="1"/>
</dbReference>